<feature type="compositionally biased region" description="Polar residues" evidence="1">
    <location>
        <begin position="310"/>
        <end position="329"/>
    </location>
</feature>
<dbReference type="InterPro" id="IPR029406">
    <property type="entry name" value="ETAA1"/>
</dbReference>
<dbReference type="KEGG" id="cgob:115013107"/>
<feature type="compositionally biased region" description="Polar residues" evidence="1">
    <location>
        <begin position="273"/>
        <end position="283"/>
    </location>
</feature>
<dbReference type="PANTHER" id="PTHR16434:SF4">
    <property type="entry name" value="ETAA1 ACTIVATOR OF ATR KINASE"/>
    <property type="match status" value="1"/>
</dbReference>
<name>A0A6J2QBF8_COTGO</name>
<dbReference type="RefSeq" id="XP_029295001.1">
    <property type="nucleotide sequence ID" value="XM_029439141.1"/>
</dbReference>
<dbReference type="FunCoup" id="A0A6J2QBF8">
    <property type="interactions" value="994"/>
</dbReference>
<feature type="compositionally biased region" description="Polar residues" evidence="1">
    <location>
        <begin position="237"/>
        <end position="257"/>
    </location>
</feature>
<feature type="region of interest" description="Disordered" evidence="1">
    <location>
        <begin position="637"/>
        <end position="659"/>
    </location>
</feature>
<feature type="compositionally biased region" description="Polar residues" evidence="1">
    <location>
        <begin position="338"/>
        <end position="347"/>
    </location>
</feature>
<feature type="compositionally biased region" description="Low complexity" evidence="1">
    <location>
        <begin position="423"/>
        <end position="437"/>
    </location>
</feature>
<keyword evidence="2" id="KW-1185">Reference proteome</keyword>
<proteinExistence type="predicted"/>
<organism evidence="2 3">
    <name type="scientific">Cottoperca gobio</name>
    <name type="common">Frogmouth</name>
    <name type="synonym">Aphritis gobio</name>
    <dbReference type="NCBI Taxonomy" id="56716"/>
    <lineage>
        <taxon>Eukaryota</taxon>
        <taxon>Metazoa</taxon>
        <taxon>Chordata</taxon>
        <taxon>Craniata</taxon>
        <taxon>Vertebrata</taxon>
        <taxon>Euteleostomi</taxon>
        <taxon>Actinopterygii</taxon>
        <taxon>Neopterygii</taxon>
        <taxon>Teleostei</taxon>
        <taxon>Neoteleostei</taxon>
        <taxon>Acanthomorphata</taxon>
        <taxon>Eupercaria</taxon>
        <taxon>Perciformes</taxon>
        <taxon>Notothenioidei</taxon>
        <taxon>Bovichtidae</taxon>
        <taxon>Cottoperca</taxon>
    </lineage>
</organism>
<dbReference type="GO" id="GO:0006974">
    <property type="term" value="P:DNA damage response"/>
    <property type="evidence" value="ECO:0007669"/>
    <property type="project" value="TreeGrafter"/>
</dbReference>
<feature type="compositionally biased region" description="Polar residues" evidence="1">
    <location>
        <begin position="649"/>
        <end position="659"/>
    </location>
</feature>
<feature type="compositionally biased region" description="Acidic residues" evidence="1">
    <location>
        <begin position="291"/>
        <end position="302"/>
    </location>
</feature>
<dbReference type="Pfam" id="PF15350">
    <property type="entry name" value="ETAA1"/>
    <property type="match status" value="1"/>
</dbReference>
<evidence type="ECO:0000256" key="1">
    <source>
        <dbReference type="SAM" id="MobiDB-lite"/>
    </source>
</evidence>
<evidence type="ECO:0000313" key="2">
    <source>
        <dbReference type="Proteomes" id="UP000504630"/>
    </source>
</evidence>
<gene>
    <name evidence="3" type="primary">etaa1a</name>
</gene>
<feature type="region of interest" description="Disordered" evidence="1">
    <location>
        <begin position="130"/>
        <end position="375"/>
    </location>
</feature>
<feature type="compositionally biased region" description="Polar residues" evidence="1">
    <location>
        <begin position="396"/>
        <end position="407"/>
    </location>
</feature>
<feature type="region of interest" description="Disordered" evidence="1">
    <location>
        <begin position="509"/>
        <end position="553"/>
    </location>
</feature>
<dbReference type="PANTHER" id="PTHR16434">
    <property type="entry name" value="EWING'S TUMOR-ASSOCIATED ANTIGEN 1 ETAA1"/>
    <property type="match status" value="1"/>
</dbReference>
<protein>
    <submittedName>
        <fullName evidence="3">Ewing's tumor-associated antigen 1</fullName>
    </submittedName>
</protein>
<evidence type="ECO:0000313" key="3">
    <source>
        <dbReference type="RefSeq" id="XP_029295001.1"/>
    </source>
</evidence>
<sequence length="659" mass="72077">MNQSRRKIDPPSGPQQQTAPVKTNRLRRSFRQTQAEVDSPKSQQPEFKSPTRIPRSRASVGFTLESPHNDSDFQQDIIWDATSPSPNRLGKRGKKQPVGVVDISEIVSRIAPKHGRPKVAEPTLQQWIGDTIPCTPDVQVPRHKKKSPRPNAVDDLLKLAKQFDFNMFHQDEEEEEEEKDPQSLEVPSDDILDFENREQNDVSSSLPRNSQPAVKTDVQLHLDQDMEDDLDFLFDGPTQQLSGNLSRVSSAQPSQVKPASKEASGKPSAPSHGVTSSVSTAITEGSPVKDEFDDDWENDDLLNDSLVLAMTQNPQNFAAPKHSSTQKPPSQVRDQRESQANVVQSAVSKVEKNNVRQRTTFKLEPNPTRTNSKVDYSLTAADAPQKKFGNGVLTAAGSQRASQTSDTVKSEPPTPPFHRRTSAAKYNTTSSTASNTSVLKPAQSFPIKPALVSSHSEAAAASDLLEEDMSFFFASDPVWDDLADDDLLCELCEDVENQVQSGENVATVQTLPGGHMSKQRASLQPSNRNPQPASRQPFAPQNKAAASLPCASGRPAGSSWPGGFVSNIAAGVQKTDSFRYTQAKNISGSTNGSACVHSAPQGTPRQHQFTFKKPNNPVCTGTNNVLGKCSAAEIEQKKQQAMEKRRQRLQATQNLRAPT</sequence>
<dbReference type="GO" id="GO:0031297">
    <property type="term" value="P:replication fork processing"/>
    <property type="evidence" value="ECO:0007669"/>
    <property type="project" value="TreeGrafter"/>
</dbReference>
<dbReference type="OrthoDB" id="9378993at2759"/>
<dbReference type="GO" id="GO:2000001">
    <property type="term" value="P:regulation of DNA damage checkpoint"/>
    <property type="evidence" value="ECO:0007669"/>
    <property type="project" value="TreeGrafter"/>
</dbReference>
<feature type="compositionally biased region" description="Polar residues" evidence="1">
    <location>
        <begin position="519"/>
        <end position="534"/>
    </location>
</feature>
<feature type="region of interest" description="Disordered" evidence="1">
    <location>
        <begin position="1"/>
        <end position="75"/>
    </location>
</feature>
<reference evidence="3" key="1">
    <citation type="submission" date="2025-08" db="UniProtKB">
        <authorList>
            <consortium name="RefSeq"/>
        </authorList>
    </citation>
    <scope>IDENTIFICATION</scope>
</reference>
<dbReference type="CTD" id="558278"/>
<dbReference type="InParanoid" id="A0A6J2QBF8"/>
<feature type="compositionally biased region" description="Polar residues" evidence="1">
    <location>
        <begin position="31"/>
        <end position="46"/>
    </location>
</feature>
<dbReference type="Proteomes" id="UP000504630">
    <property type="component" value="Chromosome 1"/>
</dbReference>
<dbReference type="GeneID" id="115013107"/>
<dbReference type="AlphaFoldDB" id="A0A6J2QBF8"/>
<dbReference type="GO" id="GO:0043539">
    <property type="term" value="F:protein serine/threonine kinase activator activity"/>
    <property type="evidence" value="ECO:0007669"/>
    <property type="project" value="TreeGrafter"/>
</dbReference>
<accession>A0A6J2QBF8</accession>
<dbReference type="GO" id="GO:0043596">
    <property type="term" value="C:nuclear replication fork"/>
    <property type="evidence" value="ECO:0007669"/>
    <property type="project" value="TreeGrafter"/>
</dbReference>
<feature type="compositionally biased region" description="Polar residues" evidence="1">
    <location>
        <begin position="201"/>
        <end position="213"/>
    </location>
</feature>
<feature type="region of interest" description="Disordered" evidence="1">
    <location>
        <begin position="389"/>
        <end position="438"/>
    </location>
</feature>